<feature type="transmembrane region" description="Helical" evidence="1">
    <location>
        <begin position="181"/>
        <end position="208"/>
    </location>
</feature>
<feature type="transmembrane region" description="Helical" evidence="1">
    <location>
        <begin position="82"/>
        <end position="104"/>
    </location>
</feature>
<dbReference type="STRING" id="1231392.OCGS_1675"/>
<keyword evidence="1" id="KW-0472">Membrane</keyword>
<feature type="transmembrane region" description="Helical" evidence="1">
    <location>
        <begin position="116"/>
        <end position="136"/>
    </location>
</feature>
<dbReference type="Pfam" id="PF10129">
    <property type="entry name" value="OpgC_C"/>
    <property type="match status" value="1"/>
</dbReference>
<accession>K2HMW3</accession>
<evidence type="ECO:0008006" key="4">
    <source>
        <dbReference type="Google" id="ProtNLM"/>
    </source>
</evidence>
<proteinExistence type="predicted"/>
<sequence length="210" mass="22777">MAGTPEAFWIAMTVIADSPDISGGRWPVPTASIEGAAAKGRDIRLDFFRGVAMFVILVAHVPRNPLAKWMPGRFGFSDSTEIFVFCSGMASAIAFGGIFARRGWVMGTARTIQRIWQIYWAHIGLFVATAALMAMLDATGAFGRSYIGNLNLVPFFKDPATQLPALMTLRYVPNYFDILPMYLGLLALMPLVVAARGLGVWAPVALVCGI</sequence>
<reference evidence="2 3" key="1">
    <citation type="journal article" date="2012" name="J. Bacteriol.">
        <title>Draft Genome Sequence of Oceaniovalibus guishaninsula JLT2003T.</title>
        <authorList>
            <person name="Tang K."/>
            <person name="Liu K."/>
            <person name="Jiao N."/>
        </authorList>
    </citation>
    <scope>NUCLEOTIDE SEQUENCE [LARGE SCALE GENOMIC DNA]</scope>
    <source>
        <strain evidence="2 3">JLT2003</strain>
    </source>
</reference>
<evidence type="ECO:0000313" key="2">
    <source>
        <dbReference type="EMBL" id="EKE44159.1"/>
    </source>
</evidence>
<dbReference type="eggNOG" id="COG4645">
    <property type="taxonomic scope" value="Bacteria"/>
</dbReference>
<keyword evidence="1" id="KW-0812">Transmembrane</keyword>
<dbReference type="PANTHER" id="PTHR38592">
    <property type="entry name" value="BLL4819 PROTEIN"/>
    <property type="match status" value="1"/>
</dbReference>
<organism evidence="2 3">
    <name type="scientific">Oceaniovalibus guishaninsula JLT2003</name>
    <dbReference type="NCBI Taxonomy" id="1231392"/>
    <lineage>
        <taxon>Bacteria</taxon>
        <taxon>Pseudomonadati</taxon>
        <taxon>Pseudomonadota</taxon>
        <taxon>Alphaproteobacteria</taxon>
        <taxon>Rhodobacterales</taxon>
        <taxon>Roseobacteraceae</taxon>
        <taxon>Oceaniovalibus</taxon>
    </lineage>
</organism>
<dbReference type="PANTHER" id="PTHR38592:SF3">
    <property type="entry name" value="BLL4819 PROTEIN"/>
    <property type="match status" value="1"/>
</dbReference>
<name>K2HMW3_9RHOB</name>
<keyword evidence="1" id="KW-1133">Transmembrane helix</keyword>
<evidence type="ECO:0000313" key="3">
    <source>
        <dbReference type="Proteomes" id="UP000006765"/>
    </source>
</evidence>
<dbReference type="AlphaFoldDB" id="K2HMW3"/>
<feature type="transmembrane region" description="Helical" evidence="1">
    <location>
        <begin position="47"/>
        <end position="62"/>
    </location>
</feature>
<protein>
    <recommendedName>
        <fullName evidence="4">OpgC protein</fullName>
    </recommendedName>
</protein>
<evidence type="ECO:0000256" key="1">
    <source>
        <dbReference type="SAM" id="Phobius"/>
    </source>
</evidence>
<keyword evidence="3" id="KW-1185">Reference proteome</keyword>
<dbReference type="InterPro" id="IPR014550">
    <property type="entry name" value="UCP028704_OpgC"/>
</dbReference>
<dbReference type="EMBL" id="AMGO01000036">
    <property type="protein sequence ID" value="EKE44159.1"/>
    <property type="molecule type" value="Genomic_DNA"/>
</dbReference>
<dbReference type="Proteomes" id="UP000006765">
    <property type="component" value="Unassembled WGS sequence"/>
</dbReference>
<dbReference type="PATRIC" id="fig|1231392.3.peg.1684"/>
<comment type="caution">
    <text evidence="2">The sequence shown here is derived from an EMBL/GenBank/DDBJ whole genome shotgun (WGS) entry which is preliminary data.</text>
</comment>
<gene>
    <name evidence="2" type="ORF">OCGS_1675</name>
</gene>